<dbReference type="PATRIC" id="fig|502682.8.peg.2321"/>
<dbReference type="AlphaFoldDB" id="A0A0G9MMQ7"/>
<comment type="caution">
    <text evidence="1">The sequence shown here is derived from an EMBL/GenBank/DDBJ whole genome shotgun (WGS) entry which is preliminary data.</text>
</comment>
<dbReference type="EMBL" id="LBHC01000002">
    <property type="protein sequence ID" value="KLE32021.1"/>
    <property type="molecule type" value="Genomic_DNA"/>
</dbReference>
<accession>A0A0G9MMQ7</accession>
<dbReference type="STRING" id="502682.BMF35_a1269"/>
<dbReference type="RefSeq" id="WP_047007369.1">
    <property type="nucleotide sequence ID" value="NZ_CP018097.1"/>
</dbReference>
<sequence length="153" mass="18094">MSNRAALRAAMPAMFAHEGWWDGWYRDVDTGGKLIDERRVKTHCEFPDAGEWHYIQHNWLSWADGREATYEFGGRLDGERLRWKTDRFDGYGWQTHEDTIMLRLDRLDVPGAYYIESINVAPGGQKRARTWQWFNADGPWKRTLCDEWKIEAP</sequence>
<keyword evidence="2" id="KW-1185">Reference proteome</keyword>
<proteinExistence type="predicted"/>
<name>A0A0G9MMQ7_9SPHN</name>
<reference evidence="1 2" key="1">
    <citation type="submission" date="2015-04" db="EMBL/GenBank/DDBJ databases">
        <title>The draft genome sequence of Erythrobacr gangjinensis K7-2.</title>
        <authorList>
            <person name="Zhuang L."/>
            <person name="Liu Y."/>
            <person name="Shao Z."/>
        </authorList>
    </citation>
    <scope>NUCLEOTIDE SEQUENCE [LARGE SCALE GENOMIC DNA]</scope>
    <source>
        <strain evidence="1 2">K7-2</strain>
    </source>
</reference>
<dbReference type="Proteomes" id="UP000053070">
    <property type="component" value="Unassembled WGS sequence"/>
</dbReference>
<protein>
    <submittedName>
        <fullName evidence="1">Uncharacterized protein</fullName>
    </submittedName>
</protein>
<organism evidence="1 2">
    <name type="scientific">Aurantiacibacter gangjinensis</name>
    <dbReference type="NCBI Taxonomy" id="502682"/>
    <lineage>
        <taxon>Bacteria</taxon>
        <taxon>Pseudomonadati</taxon>
        <taxon>Pseudomonadota</taxon>
        <taxon>Alphaproteobacteria</taxon>
        <taxon>Sphingomonadales</taxon>
        <taxon>Erythrobacteraceae</taxon>
        <taxon>Aurantiacibacter</taxon>
    </lineage>
</organism>
<gene>
    <name evidence="1" type="ORF">AAW01_11375</name>
</gene>
<evidence type="ECO:0000313" key="1">
    <source>
        <dbReference type="EMBL" id="KLE32021.1"/>
    </source>
</evidence>
<evidence type="ECO:0000313" key="2">
    <source>
        <dbReference type="Proteomes" id="UP000053070"/>
    </source>
</evidence>
<dbReference type="KEGG" id="egn:BMF35_a1269"/>